<protein>
    <recommendedName>
        <fullName evidence="1">BTB domain-containing protein</fullName>
    </recommendedName>
</protein>
<dbReference type="Pfam" id="PF00651">
    <property type="entry name" value="BTB"/>
    <property type="match status" value="1"/>
</dbReference>
<evidence type="ECO:0000313" key="2">
    <source>
        <dbReference type="EMBL" id="MEQ2302988.1"/>
    </source>
</evidence>
<dbReference type="InterPro" id="IPR011333">
    <property type="entry name" value="SKP1/BTB/POZ_sf"/>
</dbReference>
<evidence type="ECO:0000313" key="3">
    <source>
        <dbReference type="Proteomes" id="UP001469553"/>
    </source>
</evidence>
<keyword evidence="3" id="KW-1185">Reference proteome</keyword>
<evidence type="ECO:0000259" key="1">
    <source>
        <dbReference type="PROSITE" id="PS50097"/>
    </source>
</evidence>
<feature type="domain" description="BTB" evidence="1">
    <location>
        <begin position="48"/>
        <end position="73"/>
    </location>
</feature>
<proteinExistence type="predicted"/>
<dbReference type="Proteomes" id="UP001469553">
    <property type="component" value="Unassembled WGS sequence"/>
</dbReference>
<dbReference type="EMBL" id="JAHRIP010057182">
    <property type="protein sequence ID" value="MEQ2302988.1"/>
    <property type="molecule type" value="Genomic_DNA"/>
</dbReference>
<reference evidence="2 3" key="1">
    <citation type="submission" date="2021-06" db="EMBL/GenBank/DDBJ databases">
        <authorList>
            <person name="Palmer J.M."/>
        </authorList>
    </citation>
    <scope>NUCLEOTIDE SEQUENCE [LARGE SCALE GENOMIC DNA]</scope>
    <source>
        <strain evidence="2 3">AS_MEX2019</strain>
        <tissue evidence="2">Muscle</tissue>
    </source>
</reference>
<dbReference type="InterPro" id="IPR000210">
    <property type="entry name" value="BTB/POZ_dom"/>
</dbReference>
<comment type="caution">
    <text evidence="2">The sequence shown here is derived from an EMBL/GenBank/DDBJ whole genome shotgun (WGS) entry which is preliminary data.</text>
</comment>
<name>A0ABV0ZC65_9TELE</name>
<sequence length="120" mass="13616">MSVCFVYTQMSVMAGPTPQPSVFTFESTVHSSQVLHYLNEQRCRDMLCDLTVLVEGQNFRAHRSVLASCSEYFLQKISSLSQHGAVITLPEEVRSRPGLLYNREISYTQNSFALETTNLF</sequence>
<dbReference type="SUPFAM" id="SSF54695">
    <property type="entry name" value="POZ domain"/>
    <property type="match status" value="1"/>
</dbReference>
<gene>
    <name evidence="2" type="ORF">AMECASPLE_012155</name>
</gene>
<organism evidence="2 3">
    <name type="scientific">Ameca splendens</name>
    <dbReference type="NCBI Taxonomy" id="208324"/>
    <lineage>
        <taxon>Eukaryota</taxon>
        <taxon>Metazoa</taxon>
        <taxon>Chordata</taxon>
        <taxon>Craniata</taxon>
        <taxon>Vertebrata</taxon>
        <taxon>Euteleostomi</taxon>
        <taxon>Actinopterygii</taxon>
        <taxon>Neopterygii</taxon>
        <taxon>Teleostei</taxon>
        <taxon>Neoteleostei</taxon>
        <taxon>Acanthomorphata</taxon>
        <taxon>Ovalentaria</taxon>
        <taxon>Atherinomorphae</taxon>
        <taxon>Cyprinodontiformes</taxon>
        <taxon>Goodeidae</taxon>
        <taxon>Ameca</taxon>
    </lineage>
</organism>
<accession>A0ABV0ZC65</accession>
<dbReference type="InterPro" id="IPR050457">
    <property type="entry name" value="ZnFinger_BTB_dom_contain"/>
</dbReference>
<dbReference type="PROSITE" id="PS50097">
    <property type="entry name" value="BTB"/>
    <property type="match status" value="1"/>
</dbReference>
<dbReference type="PANTHER" id="PTHR46105">
    <property type="entry name" value="AGAP004733-PA"/>
    <property type="match status" value="1"/>
</dbReference>
<dbReference type="PANTHER" id="PTHR46105:SF23">
    <property type="entry name" value="TRANSCRIPTION REGULATOR PROTEIN BACH1"/>
    <property type="match status" value="1"/>
</dbReference>
<dbReference type="Gene3D" id="3.30.710.10">
    <property type="entry name" value="Potassium Channel Kv1.1, Chain A"/>
    <property type="match status" value="1"/>
</dbReference>